<dbReference type="Proteomes" id="UP001151760">
    <property type="component" value="Unassembled WGS sequence"/>
</dbReference>
<reference evidence="3" key="1">
    <citation type="journal article" date="2022" name="Int. J. Mol. Sci.">
        <title>Draft Genome of Tanacetum Coccineum: Genomic Comparison of Closely Related Tanacetum-Family Plants.</title>
        <authorList>
            <person name="Yamashiro T."/>
            <person name="Shiraishi A."/>
            <person name="Nakayama K."/>
            <person name="Satake H."/>
        </authorList>
    </citation>
    <scope>NUCLEOTIDE SEQUENCE</scope>
</reference>
<evidence type="ECO:0000313" key="4">
    <source>
        <dbReference type="Proteomes" id="UP001151760"/>
    </source>
</evidence>
<evidence type="ECO:0000256" key="2">
    <source>
        <dbReference type="SAM" id="MobiDB-lite"/>
    </source>
</evidence>
<reference evidence="3" key="2">
    <citation type="submission" date="2022-01" db="EMBL/GenBank/DDBJ databases">
        <authorList>
            <person name="Yamashiro T."/>
            <person name="Shiraishi A."/>
            <person name="Satake H."/>
            <person name="Nakayama K."/>
        </authorList>
    </citation>
    <scope>NUCLEOTIDE SEQUENCE</scope>
</reference>
<protein>
    <submittedName>
        <fullName evidence="3">Uncharacterized protein</fullName>
    </submittedName>
</protein>
<feature type="region of interest" description="Disordered" evidence="2">
    <location>
        <begin position="475"/>
        <end position="516"/>
    </location>
</feature>
<organism evidence="3 4">
    <name type="scientific">Tanacetum coccineum</name>
    <dbReference type="NCBI Taxonomy" id="301880"/>
    <lineage>
        <taxon>Eukaryota</taxon>
        <taxon>Viridiplantae</taxon>
        <taxon>Streptophyta</taxon>
        <taxon>Embryophyta</taxon>
        <taxon>Tracheophyta</taxon>
        <taxon>Spermatophyta</taxon>
        <taxon>Magnoliopsida</taxon>
        <taxon>eudicotyledons</taxon>
        <taxon>Gunneridae</taxon>
        <taxon>Pentapetalae</taxon>
        <taxon>asterids</taxon>
        <taxon>campanulids</taxon>
        <taxon>Asterales</taxon>
        <taxon>Asteraceae</taxon>
        <taxon>Asteroideae</taxon>
        <taxon>Anthemideae</taxon>
        <taxon>Anthemidinae</taxon>
        <taxon>Tanacetum</taxon>
    </lineage>
</organism>
<dbReference type="EMBL" id="BQNB010010487">
    <property type="protein sequence ID" value="GJS77950.1"/>
    <property type="molecule type" value="Genomic_DNA"/>
</dbReference>
<dbReference type="CDD" id="cd09272">
    <property type="entry name" value="RNase_HI_RT_Ty1"/>
    <property type="match status" value="1"/>
</dbReference>
<feature type="compositionally biased region" description="Polar residues" evidence="2">
    <location>
        <begin position="494"/>
        <end position="515"/>
    </location>
</feature>
<gene>
    <name evidence="3" type="ORF">Tco_0727831</name>
</gene>
<dbReference type="Pfam" id="PF14223">
    <property type="entry name" value="Retrotran_gag_2"/>
    <property type="match status" value="1"/>
</dbReference>
<dbReference type="PANTHER" id="PTHR11439:SF495">
    <property type="entry name" value="REVERSE TRANSCRIPTASE, RNA-DEPENDENT DNA POLYMERASE-RELATED"/>
    <property type="match status" value="1"/>
</dbReference>
<evidence type="ECO:0000256" key="1">
    <source>
        <dbReference type="SAM" id="Coils"/>
    </source>
</evidence>
<proteinExistence type="predicted"/>
<keyword evidence="4" id="KW-1185">Reference proteome</keyword>
<keyword evidence="1" id="KW-0175">Coiled coil</keyword>
<sequence length="942" mass="106876">MQRPPLFEANCFIYWKNRFETYVKSKDIDLWYIIAHGNYKPTIKDKDGKDVVTPYEKLDENQKKMLSKNDEAKMDSLITTHQGNKQVKDNKIDLFVQKYEEFSITDDETIDCAFSRFNTIITSLKALDESFSSRNHVRKFLRALPSKWRPKVTAIEESKDLSKLSLDELVGNLKVYEVILEKDLEIAKNKKEKYKSLALKAKQVLSDDDTSSSDSNDEEYAMAEERREDRRCFKCGDPNHFISDYPKNSSGDQKAFVVGSWSDSGDDSKKKEICLMAHSNEVLSDNLYYSSSSLDNESRENEYDKLGQISLRIINKNKHLKAKNESLKKTINELKTKLDTLEKETAVVTAVTSADVIDKGVNIDIMGYDDGTYLALQDYSIWEVIQNGNGPVSVTTDTTGQLKILPPKTAEEVVICGNDESKDAGILHESENKGSFLTEGGYGWNPRKLRMEKELKRKRSLEHWLVKPSEIQAVPPPMTGNYLPSGTDIEIDDSQYTYGPQKNQPSESESQTTDLDTCYESDSDDEHVHMTGNKAYLADFQDFNGGHVAFGGSKGYITGKGKIKTDSKGKKRKLMGKLKLSGRIIEQETENLVTQLVCQVHNERLSLSETTNSQEDDSEIPPLEDIHEDTTDGIFTHSSYDDEGAEADFTNLEIVVNFEDLKVWILVILPYGKKGYRYKVGVTENKMDESGVVIDEEAPRECTPIETQKPLVKDEEASDVDVHLYRSMIGSLMYVTASRPDIMFAVCACSRFQVTPKTSHLSAVKRIFRYLKGKPKLGLWYPRDSSFDLESYSDSDYAGANLDRKSTTGGCQFLGRRLITWQCKKQTIVATSTTEAEYVAAASCCGQVLWIQNQMLDYGFNFMNTKIYIDNESTICIVKNPVYHSKTKHIAIRHHFIRDAYEKKLIQVLKIHTDDNVADLLTKAFDVSRFQFLVVSIGMINP</sequence>
<feature type="coiled-coil region" evidence="1">
    <location>
        <begin position="317"/>
        <end position="344"/>
    </location>
</feature>
<evidence type="ECO:0000313" key="3">
    <source>
        <dbReference type="EMBL" id="GJS77950.1"/>
    </source>
</evidence>
<accession>A0ABQ4YLS4</accession>
<name>A0ABQ4YLS4_9ASTR</name>
<comment type="caution">
    <text evidence="3">The sequence shown here is derived from an EMBL/GenBank/DDBJ whole genome shotgun (WGS) entry which is preliminary data.</text>
</comment>
<dbReference type="PANTHER" id="PTHR11439">
    <property type="entry name" value="GAG-POL-RELATED RETROTRANSPOSON"/>
    <property type="match status" value="1"/>
</dbReference>